<accession>A0ABD0KEB7</accession>
<proteinExistence type="predicted"/>
<sequence>MRQFVLQLEQYLCAIEDTQRILFLVSVHITVSACMNSDGRVGTSFEMIILSGSVLVNTDGSVINPVQVPGEETIAVSLICTTCLETEKTLPLDRVLLSL</sequence>
<dbReference type="PROSITE" id="PS51257">
    <property type="entry name" value="PROKAR_LIPOPROTEIN"/>
    <property type="match status" value="1"/>
</dbReference>
<dbReference type="Proteomes" id="UP001519460">
    <property type="component" value="Unassembled WGS sequence"/>
</dbReference>
<keyword evidence="2" id="KW-1185">Reference proteome</keyword>
<gene>
    <name evidence="1" type="ORF">BaRGS_00023216</name>
</gene>
<protein>
    <submittedName>
        <fullName evidence="1">Uncharacterized protein</fullName>
    </submittedName>
</protein>
<comment type="caution">
    <text evidence="1">The sequence shown here is derived from an EMBL/GenBank/DDBJ whole genome shotgun (WGS) entry which is preliminary data.</text>
</comment>
<dbReference type="AlphaFoldDB" id="A0ABD0KEB7"/>
<name>A0ABD0KEB7_9CAEN</name>
<organism evidence="1 2">
    <name type="scientific">Batillaria attramentaria</name>
    <dbReference type="NCBI Taxonomy" id="370345"/>
    <lineage>
        <taxon>Eukaryota</taxon>
        <taxon>Metazoa</taxon>
        <taxon>Spiralia</taxon>
        <taxon>Lophotrochozoa</taxon>
        <taxon>Mollusca</taxon>
        <taxon>Gastropoda</taxon>
        <taxon>Caenogastropoda</taxon>
        <taxon>Sorbeoconcha</taxon>
        <taxon>Cerithioidea</taxon>
        <taxon>Batillariidae</taxon>
        <taxon>Batillaria</taxon>
    </lineage>
</organism>
<evidence type="ECO:0000313" key="1">
    <source>
        <dbReference type="EMBL" id="KAK7485528.1"/>
    </source>
</evidence>
<dbReference type="EMBL" id="JACVVK020000193">
    <property type="protein sequence ID" value="KAK7485528.1"/>
    <property type="molecule type" value="Genomic_DNA"/>
</dbReference>
<reference evidence="1 2" key="1">
    <citation type="journal article" date="2023" name="Sci. Data">
        <title>Genome assembly of the Korean intertidal mud-creeper Batillaria attramentaria.</title>
        <authorList>
            <person name="Patra A.K."/>
            <person name="Ho P.T."/>
            <person name="Jun S."/>
            <person name="Lee S.J."/>
            <person name="Kim Y."/>
            <person name="Won Y.J."/>
        </authorList>
    </citation>
    <scope>NUCLEOTIDE SEQUENCE [LARGE SCALE GENOMIC DNA]</scope>
    <source>
        <strain evidence="1">Wonlab-2016</strain>
    </source>
</reference>
<evidence type="ECO:0000313" key="2">
    <source>
        <dbReference type="Proteomes" id="UP001519460"/>
    </source>
</evidence>